<name>A0ABS3Y326_9ACTN</name>
<organism evidence="1 2">
    <name type="scientific">Streptomyces smyrnaeus</name>
    <dbReference type="NCBI Taxonomy" id="1387713"/>
    <lineage>
        <taxon>Bacteria</taxon>
        <taxon>Bacillati</taxon>
        <taxon>Actinomycetota</taxon>
        <taxon>Actinomycetes</taxon>
        <taxon>Kitasatosporales</taxon>
        <taxon>Streptomycetaceae</taxon>
        <taxon>Streptomyces</taxon>
    </lineage>
</organism>
<protein>
    <submittedName>
        <fullName evidence="1">Uncharacterized protein</fullName>
    </submittedName>
</protein>
<proteinExistence type="predicted"/>
<gene>
    <name evidence="1" type="ORF">JW613_27770</name>
</gene>
<dbReference type="Proteomes" id="UP000721954">
    <property type="component" value="Unassembled WGS sequence"/>
</dbReference>
<reference evidence="1 2" key="1">
    <citation type="submission" date="2021-02" db="EMBL/GenBank/DDBJ databases">
        <title>Streptomyces spirodelae sp. nov., isolated from duckweed.</title>
        <authorList>
            <person name="Saimee Y."/>
            <person name="Duangmal K."/>
        </authorList>
    </citation>
    <scope>NUCLEOTIDE SEQUENCE [LARGE SCALE GENOMIC DNA]</scope>
    <source>
        <strain evidence="1 2">DSM 42105</strain>
    </source>
</reference>
<dbReference type="RefSeq" id="WP_209213720.1">
    <property type="nucleotide sequence ID" value="NZ_JAFFZM010000020.1"/>
</dbReference>
<keyword evidence="2" id="KW-1185">Reference proteome</keyword>
<dbReference type="GeneID" id="96262427"/>
<dbReference type="EMBL" id="JAFFZM010000020">
    <property type="protein sequence ID" value="MBO8202064.1"/>
    <property type="molecule type" value="Genomic_DNA"/>
</dbReference>
<accession>A0ABS3Y326</accession>
<evidence type="ECO:0000313" key="2">
    <source>
        <dbReference type="Proteomes" id="UP000721954"/>
    </source>
</evidence>
<comment type="caution">
    <text evidence="1">The sequence shown here is derived from an EMBL/GenBank/DDBJ whole genome shotgun (WGS) entry which is preliminary data.</text>
</comment>
<evidence type="ECO:0000313" key="1">
    <source>
        <dbReference type="EMBL" id="MBO8202064.1"/>
    </source>
</evidence>
<sequence length="104" mass="11503">MAIRRTVQNLVDAGPFPSEEGTEEEIAATQHLLEQIVAPVTDEEAQALATAFGPDDCYGLSWTLLHLIETAPNAQNAHYPQNADNPWVELLNSRVAFGKEMRKE</sequence>